<gene>
    <name evidence="1" type="ORF">D0436_19670</name>
</gene>
<sequence length="84" mass="9155">MHISPDQARQNSEASVVGVKEALHNIYRTIETVSKTGAREMATGFNKDAINSSELGEIIQTLKSEGWAVTVTDFVKSSTVTVSW</sequence>
<organism evidence="1 2">
    <name type="scientific">Shewanella decolorationis</name>
    <dbReference type="NCBI Taxonomy" id="256839"/>
    <lineage>
        <taxon>Bacteria</taxon>
        <taxon>Pseudomonadati</taxon>
        <taxon>Pseudomonadota</taxon>
        <taxon>Gammaproteobacteria</taxon>
        <taxon>Alteromonadales</taxon>
        <taxon>Shewanellaceae</taxon>
        <taxon>Shewanella</taxon>
    </lineage>
</organism>
<name>A0A5B8R102_9GAMM</name>
<evidence type="ECO:0000313" key="2">
    <source>
        <dbReference type="Proteomes" id="UP000321124"/>
    </source>
</evidence>
<reference evidence="1 2" key="1">
    <citation type="journal article" date="2019" name="Ecotoxicol. Environ. Saf.">
        <title>Microbial characterization of heavy metal resistant bacterial strains isolated from an electroplating wastewater treatment plant.</title>
        <authorList>
            <person name="Cai X."/>
            <person name="Zheng X."/>
            <person name="Zhang D."/>
            <person name="Iqbal W."/>
            <person name="Liu C."/>
            <person name="Yang B."/>
            <person name="Zhao X."/>
            <person name="Lu X."/>
            <person name="Mao Y."/>
        </authorList>
    </citation>
    <scope>NUCLEOTIDE SEQUENCE [LARGE SCALE GENOMIC DNA]</scope>
    <source>
        <strain evidence="1 2">Ni1-3</strain>
    </source>
</reference>
<evidence type="ECO:0000313" key="1">
    <source>
        <dbReference type="EMBL" id="QDZ92500.1"/>
    </source>
</evidence>
<dbReference type="KEGG" id="sdeo:D0436_19670"/>
<accession>A0A5B8R102</accession>
<dbReference type="AlphaFoldDB" id="A0A5B8R102"/>
<dbReference type="EMBL" id="CP031775">
    <property type="protein sequence ID" value="QDZ92500.1"/>
    <property type="molecule type" value="Genomic_DNA"/>
</dbReference>
<dbReference type="RefSeq" id="WP_208660261.1">
    <property type="nucleotide sequence ID" value="NZ_CP031775.2"/>
</dbReference>
<protein>
    <submittedName>
        <fullName evidence="1">Uncharacterized protein</fullName>
    </submittedName>
</protein>
<dbReference type="Proteomes" id="UP000321124">
    <property type="component" value="Chromosome"/>
</dbReference>
<proteinExistence type="predicted"/>